<organism evidence="5 6">
    <name type="scientific">Amnibacterium soli</name>
    <dbReference type="NCBI Taxonomy" id="1282736"/>
    <lineage>
        <taxon>Bacteria</taxon>
        <taxon>Bacillati</taxon>
        <taxon>Actinomycetota</taxon>
        <taxon>Actinomycetes</taxon>
        <taxon>Micrococcales</taxon>
        <taxon>Microbacteriaceae</taxon>
        <taxon>Amnibacterium</taxon>
    </lineage>
</organism>
<keyword evidence="1" id="KW-0805">Transcription regulation</keyword>
<dbReference type="Gene3D" id="1.10.10.10">
    <property type="entry name" value="Winged helix-like DNA-binding domain superfamily/Winged helix DNA-binding domain"/>
    <property type="match status" value="1"/>
</dbReference>
<dbReference type="InterPro" id="IPR028978">
    <property type="entry name" value="Chorismate_lyase_/UTRA_dom_sf"/>
</dbReference>
<evidence type="ECO:0000259" key="4">
    <source>
        <dbReference type="PROSITE" id="PS50949"/>
    </source>
</evidence>
<evidence type="ECO:0000313" key="6">
    <source>
        <dbReference type="Proteomes" id="UP001500121"/>
    </source>
</evidence>
<feature type="domain" description="HTH gntR-type" evidence="4">
    <location>
        <begin position="22"/>
        <end position="90"/>
    </location>
</feature>
<dbReference type="PRINTS" id="PR00035">
    <property type="entry name" value="HTHGNTR"/>
</dbReference>
<dbReference type="RefSeq" id="WP_345482220.1">
    <property type="nucleotide sequence ID" value="NZ_BAABLP010000008.1"/>
</dbReference>
<dbReference type="InterPro" id="IPR000524">
    <property type="entry name" value="Tscrpt_reg_HTH_GntR"/>
</dbReference>
<dbReference type="EMBL" id="BAABLP010000008">
    <property type="protein sequence ID" value="GAA4755360.1"/>
    <property type="molecule type" value="Genomic_DNA"/>
</dbReference>
<dbReference type="Pfam" id="PF00392">
    <property type="entry name" value="GntR"/>
    <property type="match status" value="1"/>
</dbReference>
<dbReference type="Pfam" id="PF07702">
    <property type="entry name" value="UTRA"/>
    <property type="match status" value="1"/>
</dbReference>
<dbReference type="SMART" id="SM00345">
    <property type="entry name" value="HTH_GNTR"/>
    <property type="match status" value="1"/>
</dbReference>
<keyword evidence="3" id="KW-0804">Transcription</keyword>
<dbReference type="Proteomes" id="UP001500121">
    <property type="component" value="Unassembled WGS sequence"/>
</dbReference>
<name>A0ABP8ZFW8_9MICO</name>
<dbReference type="InterPro" id="IPR036388">
    <property type="entry name" value="WH-like_DNA-bd_sf"/>
</dbReference>
<comment type="caution">
    <text evidence="5">The sequence shown here is derived from an EMBL/GenBank/DDBJ whole genome shotgun (WGS) entry which is preliminary data.</text>
</comment>
<evidence type="ECO:0000313" key="5">
    <source>
        <dbReference type="EMBL" id="GAA4755360.1"/>
    </source>
</evidence>
<dbReference type="PANTHER" id="PTHR44846:SF17">
    <property type="entry name" value="GNTR-FAMILY TRANSCRIPTIONAL REGULATOR"/>
    <property type="match status" value="1"/>
</dbReference>
<dbReference type="CDD" id="cd07377">
    <property type="entry name" value="WHTH_GntR"/>
    <property type="match status" value="1"/>
</dbReference>
<dbReference type="SUPFAM" id="SSF46785">
    <property type="entry name" value="Winged helix' DNA-binding domain"/>
    <property type="match status" value="1"/>
</dbReference>
<dbReference type="PANTHER" id="PTHR44846">
    <property type="entry name" value="MANNOSYL-D-GLYCERATE TRANSPORT/METABOLISM SYSTEM REPRESSOR MNGR-RELATED"/>
    <property type="match status" value="1"/>
</dbReference>
<dbReference type="Gene3D" id="3.40.1410.10">
    <property type="entry name" value="Chorismate lyase-like"/>
    <property type="match status" value="1"/>
</dbReference>
<dbReference type="InterPro" id="IPR050679">
    <property type="entry name" value="Bact_HTH_transcr_reg"/>
</dbReference>
<evidence type="ECO:0000256" key="1">
    <source>
        <dbReference type="ARBA" id="ARBA00023015"/>
    </source>
</evidence>
<dbReference type="PROSITE" id="PS50949">
    <property type="entry name" value="HTH_GNTR"/>
    <property type="match status" value="1"/>
</dbReference>
<dbReference type="SUPFAM" id="SSF64288">
    <property type="entry name" value="Chorismate lyase-like"/>
    <property type="match status" value="1"/>
</dbReference>
<reference evidence="6" key="1">
    <citation type="journal article" date="2019" name="Int. J. Syst. Evol. Microbiol.">
        <title>The Global Catalogue of Microorganisms (GCM) 10K type strain sequencing project: providing services to taxonomists for standard genome sequencing and annotation.</title>
        <authorList>
            <consortium name="The Broad Institute Genomics Platform"/>
            <consortium name="The Broad Institute Genome Sequencing Center for Infectious Disease"/>
            <person name="Wu L."/>
            <person name="Ma J."/>
        </authorList>
    </citation>
    <scope>NUCLEOTIDE SEQUENCE [LARGE SCALE GENOMIC DNA]</scope>
    <source>
        <strain evidence="6">JCM 19015</strain>
    </source>
</reference>
<dbReference type="InterPro" id="IPR011663">
    <property type="entry name" value="UTRA"/>
</dbReference>
<dbReference type="InterPro" id="IPR036390">
    <property type="entry name" value="WH_DNA-bd_sf"/>
</dbReference>
<dbReference type="SMART" id="SM00866">
    <property type="entry name" value="UTRA"/>
    <property type="match status" value="1"/>
</dbReference>
<evidence type="ECO:0000256" key="3">
    <source>
        <dbReference type="ARBA" id="ARBA00023163"/>
    </source>
</evidence>
<proteinExistence type="predicted"/>
<keyword evidence="2" id="KW-0238">DNA-binding</keyword>
<gene>
    <name evidence="5" type="primary">iolR</name>
    <name evidence="5" type="ORF">GCM10025783_30670</name>
</gene>
<protein>
    <submittedName>
        <fullName evidence="5">GntR family transcriptional regulator IolR</fullName>
    </submittedName>
</protein>
<sequence length="253" mass="27343">MEGGEAVILPVEQLLPDRAPLATLWVRLAAGLEDAVTSGALPPGARLENEIALSERLGVSRPTVRRAIQELVDKGLLVRRRGIGTQVVHGSVARQIELTSLFDDLASAGKVPGTRVLELAKVPATPLVATQLGVAPEAEVLRIRRLRLADDVPLAVLQNYLPPALADLDEQELADAGLYGGLRSRGVVLRVARQRIGARKATNEEARLLDLTRGAPVLTMDRTAYDADGAAVEYGHHCYRPDLYSFEMTLVDR</sequence>
<evidence type="ECO:0000256" key="2">
    <source>
        <dbReference type="ARBA" id="ARBA00023125"/>
    </source>
</evidence>
<accession>A0ABP8ZFW8</accession>
<keyword evidence="6" id="KW-1185">Reference proteome</keyword>